<feature type="coiled-coil region" evidence="1">
    <location>
        <begin position="113"/>
        <end position="140"/>
    </location>
</feature>
<dbReference type="PANTHER" id="PTHR34564:SF3">
    <property type="entry name" value="PEPTIDYL-PROLYL CIS-TRANS ISOMERASE G"/>
    <property type="match status" value="1"/>
</dbReference>
<feature type="non-terminal residue" evidence="2">
    <location>
        <position position="1"/>
    </location>
</feature>
<evidence type="ECO:0000313" key="3">
    <source>
        <dbReference type="Proteomes" id="UP000243975"/>
    </source>
</evidence>
<dbReference type="Gramene" id="KVH88257">
    <property type="protein sequence ID" value="KVH88257"/>
    <property type="gene ID" value="Ccrd_024300"/>
</dbReference>
<dbReference type="EMBL" id="LEKV01005478">
    <property type="protein sequence ID" value="KVH88257.1"/>
    <property type="molecule type" value="Genomic_DNA"/>
</dbReference>
<organism evidence="2 3">
    <name type="scientific">Cynara cardunculus var. scolymus</name>
    <name type="common">Globe artichoke</name>
    <name type="synonym">Cynara scolymus</name>
    <dbReference type="NCBI Taxonomy" id="59895"/>
    <lineage>
        <taxon>Eukaryota</taxon>
        <taxon>Viridiplantae</taxon>
        <taxon>Streptophyta</taxon>
        <taxon>Embryophyta</taxon>
        <taxon>Tracheophyta</taxon>
        <taxon>Spermatophyta</taxon>
        <taxon>Magnoliopsida</taxon>
        <taxon>eudicotyledons</taxon>
        <taxon>Gunneridae</taxon>
        <taxon>Pentapetalae</taxon>
        <taxon>asterids</taxon>
        <taxon>campanulids</taxon>
        <taxon>Asterales</taxon>
        <taxon>Asteraceae</taxon>
        <taxon>Carduoideae</taxon>
        <taxon>Cardueae</taxon>
        <taxon>Carduinae</taxon>
        <taxon>Cynara</taxon>
    </lineage>
</organism>
<dbReference type="AlphaFoldDB" id="A0A118JS62"/>
<keyword evidence="1" id="KW-0175">Coiled coil</keyword>
<dbReference type="OMA" id="SQFEWNQ"/>
<sequence>MAFKHISGSSPSDTLTTLVLAISRQKFDKDFISPGLLSSIHKDFTLHFQRRFIVIKVGGLPMSRPLLLVSLLLLMVFTSQFEWNQHIVNEVEARPLALSQKQQYILEREESIILSQEKHIQKLKTLVQNLQEQLLACRGKDEYVNDTTGSLTEPLNGLNHQQIM</sequence>
<gene>
    <name evidence="2" type="ORF">Ccrd_024300</name>
</gene>
<reference evidence="2 3" key="1">
    <citation type="journal article" date="2016" name="Sci. Rep.">
        <title>The genome sequence of the outbreeding globe artichoke constructed de novo incorporating a phase-aware low-pass sequencing strategy of F1 progeny.</title>
        <authorList>
            <person name="Scaglione D."/>
            <person name="Reyes-Chin-Wo S."/>
            <person name="Acquadro A."/>
            <person name="Froenicke L."/>
            <person name="Portis E."/>
            <person name="Beitel C."/>
            <person name="Tirone M."/>
            <person name="Mauro R."/>
            <person name="Lo Monaco A."/>
            <person name="Mauromicale G."/>
            <person name="Faccioli P."/>
            <person name="Cattivelli L."/>
            <person name="Rieseberg L."/>
            <person name="Michelmore R."/>
            <person name="Lanteri S."/>
        </authorList>
    </citation>
    <scope>NUCLEOTIDE SEQUENCE [LARGE SCALE GENOMIC DNA]</scope>
    <source>
        <strain evidence="2">2C</strain>
    </source>
</reference>
<accession>A0A118JS62</accession>
<name>A0A118JS62_CYNCS</name>
<keyword evidence="3" id="KW-1185">Reference proteome</keyword>
<comment type="caution">
    <text evidence="2">The sequence shown here is derived from an EMBL/GenBank/DDBJ whole genome shotgun (WGS) entry which is preliminary data.</text>
</comment>
<evidence type="ECO:0000256" key="1">
    <source>
        <dbReference type="SAM" id="Coils"/>
    </source>
</evidence>
<dbReference type="PANTHER" id="PTHR34564">
    <property type="entry name" value="PEPTIDYL-PROLYL CIS-TRANS ISOMERASE G"/>
    <property type="match status" value="1"/>
</dbReference>
<proteinExistence type="predicted"/>
<dbReference type="Proteomes" id="UP000243975">
    <property type="component" value="Unassembled WGS sequence"/>
</dbReference>
<evidence type="ECO:0000313" key="2">
    <source>
        <dbReference type="EMBL" id="KVH88257.1"/>
    </source>
</evidence>
<protein>
    <submittedName>
        <fullName evidence="2">Uncharacterized protein</fullName>
    </submittedName>
</protein>
<dbReference type="STRING" id="59895.A0A118JS62"/>